<protein>
    <recommendedName>
        <fullName evidence="3">Apple domain-containing protein</fullName>
    </recommendedName>
</protein>
<sequence>MNYHIIIWSVCFGLILGHVSQKRVLDEIEYKIDKMEETLEQYKQDEIDIKNKVTDLLGQKSTEADDNKQLLTQLEKMDEAIGVIVTAIKRRKGRSGPIRNSAVTEVQGMEKKVMETNTFIDSLKKLSNVQLEKVADNIARVNRSAFVKVNANGAVLYGGVGSKCIDTSGECVTPNSECRVGKCQCSLGLSYNLGTQSCVGSCTEYGSTYQSVPLWIIRGFNDRVLNATTLVTCAETCALEKSFVCRSFDWFPHFRTCYLSANAKTGAEDAWEYNSAGYHFQRDCLV</sequence>
<proteinExistence type="predicted"/>
<comment type="caution">
    <text evidence="4">The sequence shown here is derived from an EMBL/GenBank/DDBJ whole genome shotgun (WGS) entry which is preliminary data.</text>
</comment>
<dbReference type="Gene3D" id="3.50.4.10">
    <property type="entry name" value="Hepatocyte Growth Factor"/>
    <property type="match status" value="1"/>
</dbReference>
<accession>A0A9D4BQ93</accession>
<keyword evidence="5" id="KW-1185">Reference proteome</keyword>
<reference evidence="4" key="2">
    <citation type="submission" date="2020-11" db="EMBL/GenBank/DDBJ databases">
        <authorList>
            <person name="McCartney M.A."/>
            <person name="Auch B."/>
            <person name="Kono T."/>
            <person name="Mallez S."/>
            <person name="Becker A."/>
            <person name="Gohl D.M."/>
            <person name="Silverstein K.A.T."/>
            <person name="Koren S."/>
            <person name="Bechman K.B."/>
            <person name="Herman A."/>
            <person name="Abrahante J.E."/>
            <person name="Garbe J."/>
        </authorList>
    </citation>
    <scope>NUCLEOTIDE SEQUENCE</scope>
    <source>
        <strain evidence="4">Duluth1</strain>
        <tissue evidence="4">Whole animal</tissue>
    </source>
</reference>
<evidence type="ECO:0000313" key="4">
    <source>
        <dbReference type="EMBL" id="KAH3704584.1"/>
    </source>
</evidence>
<dbReference type="AlphaFoldDB" id="A0A9D4BQ93"/>
<reference evidence="4" key="1">
    <citation type="journal article" date="2019" name="bioRxiv">
        <title>The Genome of the Zebra Mussel, Dreissena polymorpha: A Resource for Invasive Species Research.</title>
        <authorList>
            <person name="McCartney M.A."/>
            <person name="Auch B."/>
            <person name="Kono T."/>
            <person name="Mallez S."/>
            <person name="Zhang Y."/>
            <person name="Obille A."/>
            <person name="Becker A."/>
            <person name="Abrahante J.E."/>
            <person name="Garbe J."/>
            <person name="Badalamenti J.P."/>
            <person name="Herman A."/>
            <person name="Mangelson H."/>
            <person name="Liachko I."/>
            <person name="Sullivan S."/>
            <person name="Sone E.D."/>
            <person name="Koren S."/>
            <person name="Silverstein K.A.T."/>
            <person name="Beckman K.B."/>
            <person name="Gohl D.M."/>
        </authorList>
    </citation>
    <scope>NUCLEOTIDE SEQUENCE</scope>
    <source>
        <strain evidence="4">Duluth1</strain>
        <tissue evidence="4">Whole animal</tissue>
    </source>
</reference>
<name>A0A9D4BQ93_DREPO</name>
<keyword evidence="2" id="KW-0732">Signal</keyword>
<dbReference type="InterPro" id="IPR003609">
    <property type="entry name" value="Pan_app"/>
</dbReference>
<evidence type="ECO:0000313" key="5">
    <source>
        <dbReference type="Proteomes" id="UP000828390"/>
    </source>
</evidence>
<organism evidence="4 5">
    <name type="scientific">Dreissena polymorpha</name>
    <name type="common">Zebra mussel</name>
    <name type="synonym">Mytilus polymorpha</name>
    <dbReference type="NCBI Taxonomy" id="45954"/>
    <lineage>
        <taxon>Eukaryota</taxon>
        <taxon>Metazoa</taxon>
        <taxon>Spiralia</taxon>
        <taxon>Lophotrochozoa</taxon>
        <taxon>Mollusca</taxon>
        <taxon>Bivalvia</taxon>
        <taxon>Autobranchia</taxon>
        <taxon>Heteroconchia</taxon>
        <taxon>Euheterodonta</taxon>
        <taxon>Imparidentia</taxon>
        <taxon>Neoheterodontei</taxon>
        <taxon>Myida</taxon>
        <taxon>Dreissenoidea</taxon>
        <taxon>Dreissenidae</taxon>
        <taxon>Dreissena</taxon>
    </lineage>
</organism>
<dbReference type="SUPFAM" id="SSF57414">
    <property type="entry name" value="Hairpin loop containing domain-like"/>
    <property type="match status" value="1"/>
</dbReference>
<evidence type="ECO:0000256" key="2">
    <source>
        <dbReference type="SAM" id="SignalP"/>
    </source>
</evidence>
<feature type="chain" id="PRO_5039543870" description="Apple domain-containing protein" evidence="2">
    <location>
        <begin position="22"/>
        <end position="286"/>
    </location>
</feature>
<feature type="signal peptide" evidence="2">
    <location>
        <begin position="1"/>
        <end position="21"/>
    </location>
</feature>
<feature type="domain" description="Apple" evidence="3">
    <location>
        <begin position="202"/>
        <end position="284"/>
    </location>
</feature>
<dbReference type="Proteomes" id="UP000828390">
    <property type="component" value="Unassembled WGS sequence"/>
</dbReference>
<feature type="coiled-coil region" evidence="1">
    <location>
        <begin position="25"/>
        <end position="52"/>
    </location>
</feature>
<keyword evidence="1" id="KW-0175">Coiled coil</keyword>
<evidence type="ECO:0000259" key="3">
    <source>
        <dbReference type="PROSITE" id="PS50948"/>
    </source>
</evidence>
<gene>
    <name evidence="4" type="ORF">DPMN_079642</name>
</gene>
<dbReference type="PROSITE" id="PS50948">
    <property type="entry name" value="PAN"/>
    <property type="match status" value="1"/>
</dbReference>
<evidence type="ECO:0000256" key="1">
    <source>
        <dbReference type="SAM" id="Coils"/>
    </source>
</evidence>
<dbReference type="Pfam" id="PF00024">
    <property type="entry name" value="PAN_1"/>
    <property type="match status" value="1"/>
</dbReference>
<dbReference type="EMBL" id="JAIWYP010000015">
    <property type="protein sequence ID" value="KAH3704584.1"/>
    <property type="molecule type" value="Genomic_DNA"/>
</dbReference>